<feature type="domain" description="Nudix hydrolase" evidence="3">
    <location>
        <begin position="34"/>
        <end position="160"/>
    </location>
</feature>
<dbReference type="EMBL" id="JACBZH010000001">
    <property type="protein sequence ID" value="NYH88005.1"/>
    <property type="molecule type" value="Genomic_DNA"/>
</dbReference>
<gene>
    <name evidence="4" type="ORF">F4554_000643</name>
</gene>
<comment type="caution">
    <text evidence="4">The sequence shown here is derived from an EMBL/GenBank/DDBJ whole genome shotgun (WGS) entry which is preliminary data.</text>
</comment>
<dbReference type="PRINTS" id="PR00502">
    <property type="entry name" value="NUDIXFAMILY"/>
</dbReference>
<dbReference type="SUPFAM" id="SSF55811">
    <property type="entry name" value="Nudix"/>
    <property type="match status" value="1"/>
</dbReference>
<dbReference type="CDD" id="cd02883">
    <property type="entry name" value="NUDIX_Hydrolase"/>
    <property type="match status" value="1"/>
</dbReference>
<proteinExistence type="predicted"/>
<dbReference type="PROSITE" id="PS51462">
    <property type="entry name" value="NUDIX"/>
    <property type="match status" value="1"/>
</dbReference>
<dbReference type="AlphaFoldDB" id="A0A852Z719"/>
<name>A0A852Z719_9ACTN</name>
<dbReference type="InterPro" id="IPR020476">
    <property type="entry name" value="Nudix_hydrolase"/>
</dbReference>
<dbReference type="InterPro" id="IPR000086">
    <property type="entry name" value="NUDIX_hydrolase_dom"/>
</dbReference>
<organism evidence="4 5">
    <name type="scientific">Actinopolymorpha rutila</name>
    <dbReference type="NCBI Taxonomy" id="446787"/>
    <lineage>
        <taxon>Bacteria</taxon>
        <taxon>Bacillati</taxon>
        <taxon>Actinomycetota</taxon>
        <taxon>Actinomycetes</taxon>
        <taxon>Propionibacteriales</taxon>
        <taxon>Actinopolymorphaceae</taxon>
        <taxon>Actinopolymorpha</taxon>
    </lineage>
</organism>
<evidence type="ECO:0000256" key="1">
    <source>
        <dbReference type="ARBA" id="ARBA00001946"/>
    </source>
</evidence>
<dbReference type="InterPro" id="IPR015797">
    <property type="entry name" value="NUDIX_hydrolase-like_dom_sf"/>
</dbReference>
<accession>A0A852Z719</accession>
<sequence>MNDMPALPVRNADGSALLSFERLAEADLAGLDPSVPLTASLVVLRHGDTCLMVFNRFRQLWELPGGMIDPGETPLVAAVRELEEESAQRPDKLDLAGVARVTCAPDDRHEFLAIYRGCVDTPLPFVPNTEMSDATWWHPARELRALTPIDAALAHLCPAQ</sequence>
<reference evidence="4 5" key="1">
    <citation type="submission" date="2020-07" db="EMBL/GenBank/DDBJ databases">
        <title>Sequencing the genomes of 1000 actinobacteria strains.</title>
        <authorList>
            <person name="Klenk H.-P."/>
        </authorList>
    </citation>
    <scope>NUCLEOTIDE SEQUENCE [LARGE SCALE GENOMIC DNA]</scope>
    <source>
        <strain evidence="4 5">DSM 18448</strain>
    </source>
</reference>
<comment type="cofactor">
    <cofactor evidence="1">
        <name>Mg(2+)</name>
        <dbReference type="ChEBI" id="CHEBI:18420"/>
    </cofactor>
</comment>
<protein>
    <submittedName>
        <fullName evidence="4">8-oxo-dGTP diphosphatase</fullName>
        <ecNumber evidence="4">3.6.1.55</ecNumber>
    </submittedName>
</protein>
<evidence type="ECO:0000256" key="2">
    <source>
        <dbReference type="ARBA" id="ARBA00022801"/>
    </source>
</evidence>
<dbReference type="PANTHER" id="PTHR43046:SF14">
    <property type="entry name" value="MUTT_NUDIX FAMILY PROTEIN"/>
    <property type="match status" value="1"/>
</dbReference>
<dbReference type="Proteomes" id="UP000579605">
    <property type="component" value="Unassembled WGS sequence"/>
</dbReference>
<evidence type="ECO:0000313" key="5">
    <source>
        <dbReference type="Proteomes" id="UP000579605"/>
    </source>
</evidence>
<dbReference type="Gene3D" id="3.90.79.10">
    <property type="entry name" value="Nucleoside Triphosphate Pyrophosphohydrolase"/>
    <property type="match status" value="1"/>
</dbReference>
<dbReference type="EC" id="3.6.1.55" evidence="4"/>
<keyword evidence="2 4" id="KW-0378">Hydrolase</keyword>
<evidence type="ECO:0000259" key="3">
    <source>
        <dbReference type="PROSITE" id="PS51462"/>
    </source>
</evidence>
<dbReference type="GO" id="GO:0035539">
    <property type="term" value="F:8-oxo-7,8-dihydrodeoxyguanosine triphosphate pyrophosphatase activity"/>
    <property type="evidence" value="ECO:0007669"/>
    <property type="project" value="UniProtKB-EC"/>
</dbReference>
<dbReference type="PANTHER" id="PTHR43046">
    <property type="entry name" value="GDP-MANNOSE MANNOSYL HYDROLASE"/>
    <property type="match status" value="1"/>
</dbReference>
<keyword evidence="5" id="KW-1185">Reference proteome</keyword>
<evidence type="ECO:0000313" key="4">
    <source>
        <dbReference type="EMBL" id="NYH88005.1"/>
    </source>
</evidence>
<dbReference type="Pfam" id="PF00293">
    <property type="entry name" value="NUDIX"/>
    <property type="match status" value="1"/>
</dbReference>